<dbReference type="EMBL" id="MN740153">
    <property type="protein sequence ID" value="QHT90383.1"/>
    <property type="molecule type" value="Genomic_DNA"/>
</dbReference>
<proteinExistence type="predicted"/>
<reference evidence="1" key="1">
    <citation type="journal article" date="2020" name="Nature">
        <title>Giant virus diversity and host interactions through global metagenomics.</title>
        <authorList>
            <person name="Schulz F."/>
            <person name="Roux S."/>
            <person name="Paez-Espino D."/>
            <person name="Jungbluth S."/>
            <person name="Walsh D.A."/>
            <person name="Denef V.J."/>
            <person name="McMahon K.D."/>
            <person name="Konstantinidis K.T."/>
            <person name="Eloe-Fadrosh E.A."/>
            <person name="Kyrpides N.C."/>
            <person name="Woyke T."/>
        </authorList>
    </citation>
    <scope>NUCLEOTIDE SEQUENCE</scope>
    <source>
        <strain evidence="1">GVMAG-M-3300023184-68</strain>
    </source>
</reference>
<evidence type="ECO:0000313" key="1">
    <source>
        <dbReference type="EMBL" id="QHT90383.1"/>
    </source>
</evidence>
<name>A0A6C0IFV7_9ZZZZ</name>
<organism evidence="1">
    <name type="scientific">viral metagenome</name>
    <dbReference type="NCBI Taxonomy" id="1070528"/>
    <lineage>
        <taxon>unclassified sequences</taxon>
        <taxon>metagenomes</taxon>
        <taxon>organismal metagenomes</taxon>
    </lineage>
</organism>
<protein>
    <submittedName>
        <fullName evidence="1">Uncharacterized protein</fullName>
    </submittedName>
</protein>
<sequence length="582" mass="66746">MNIVLVDFLEKIVLDTHFSQIINQENMTPNVQSQIFMYLKQNSSQISGITDSIETIRDSINNNNNNMISQVVKSCVDLRNDYIKELRIIVNQETVEHIFPILERNNNQLIDKTTIMINEVVPKSQYPCYQQIQDSIRFFHNSIAEDTQKLLHHSQSSNLIDNNNIISEFINHFEIKSNQMIQNIQQPIYSYISSSEERIHSNLANIKDITMKTYGTQEKVSKDLGEYLRTNSPPTIINQITPPAVSNQPPTIIQRNQINNIISRIFPTSEIFRVHKQPNSSGLCSNEATFSVSSSVAFNPLPRSSTTQRVSDDSPNHIYIMKRANNPKIMFESKTGETNVSIEEISTFIDIMKQHHTHGVLISHNSGFFSKPNFHIENYEGYLLVYIHFVEYNPDKIKSAVDIIDQLSSKMKQYMNANRTVSEGENDQCEIIDKNMLDEINKEYQLFVSQKENIIQNIRESQRKLVSQIEEFQFPSLDKYLSSKFTTPIPKNGHRCDICKIFNANNLKALAAHKRGCIRKNCQGASVPSSPTNFSGGHRLSEKFGNSFSNNDNKNIVNTETVYPLYSDVSYTNNFVHILHSI</sequence>
<accession>A0A6C0IFV7</accession>
<dbReference type="AlphaFoldDB" id="A0A6C0IFV7"/>